<sequence length="410" mass="46003">MKVLHLNYSDIAGGAARAAYRIHHALRASGVDSQMCVNEALAGDWTVEGPVSTCARLTARLRPQLAKPLRATLRSKNSIIHSPAFLPSSWAKRLNSSDADVIHLHWVAGEMLSIADIGRIEKPIVWTLHDMWAFCGAEHYTDDARWRDGYRRDNRPAHESGFDLNRWTWRRKRKHWGRPMHIVGDSNWIARCASESLLMRDWPCQFIYYPLDLEIWTPIKKRDARTLLGLPLETPLLAFGAMGGRRDPRKGFDLLLKALGSLRGRINDLELVVFGQLAPQQPLDLGFPTHYAGHLYDDLSLRAVYSAADMLVVPSRNEAFGQTASEAHACGTPVVAFDIGGLPDTVDHLLTGYLAKPFDVYDLAAGIQWVLDSPLKDDLGKLARAKAEKYFDPAMVAKQYIDVYEKALLK</sequence>
<dbReference type="EMBL" id="DS999411">
    <property type="protein sequence ID" value="EED36626.1"/>
    <property type="molecule type" value="Genomic_DNA"/>
</dbReference>
<evidence type="ECO:0000259" key="1">
    <source>
        <dbReference type="Pfam" id="PF00534"/>
    </source>
</evidence>
<protein>
    <submittedName>
        <fullName evidence="3">Glycosyl transferase, group 1</fullName>
        <ecNumber evidence="3">2.4.1.21</ecNumber>
    </submittedName>
</protein>
<proteinExistence type="predicted"/>
<keyword evidence="4" id="KW-1185">Reference proteome</keyword>
<dbReference type="SUPFAM" id="SSF53756">
    <property type="entry name" value="UDP-Glycosyltransferase/glycogen phosphorylase"/>
    <property type="match status" value="1"/>
</dbReference>
<dbReference type="PANTHER" id="PTHR12526">
    <property type="entry name" value="GLYCOSYLTRANSFERASE"/>
    <property type="match status" value="1"/>
</dbReference>
<dbReference type="HOGENOM" id="CLU_009583_28_2_6"/>
<evidence type="ECO:0000259" key="2">
    <source>
        <dbReference type="Pfam" id="PF13439"/>
    </source>
</evidence>
<organism evidence="3 4">
    <name type="scientific">Luminiphilus syltensis NOR5-1B</name>
    <dbReference type="NCBI Taxonomy" id="565045"/>
    <lineage>
        <taxon>Bacteria</taxon>
        <taxon>Pseudomonadati</taxon>
        <taxon>Pseudomonadota</taxon>
        <taxon>Gammaproteobacteria</taxon>
        <taxon>Cellvibrionales</taxon>
        <taxon>Halieaceae</taxon>
        <taxon>Luminiphilus</taxon>
    </lineage>
</organism>
<evidence type="ECO:0000313" key="3">
    <source>
        <dbReference type="EMBL" id="EED36626.1"/>
    </source>
</evidence>
<dbReference type="CDD" id="cd03825">
    <property type="entry name" value="GT4_WcaC-like"/>
    <property type="match status" value="1"/>
</dbReference>
<dbReference type="eggNOG" id="COG0438">
    <property type="taxonomic scope" value="Bacteria"/>
</dbReference>
<accession>B8KUZ7</accession>
<dbReference type="GO" id="GO:1901135">
    <property type="term" value="P:carbohydrate derivative metabolic process"/>
    <property type="evidence" value="ECO:0007669"/>
    <property type="project" value="UniProtKB-ARBA"/>
</dbReference>
<dbReference type="STRING" id="565045.NOR51B_2578"/>
<dbReference type="InterPro" id="IPR028098">
    <property type="entry name" value="Glyco_trans_4-like_N"/>
</dbReference>
<feature type="domain" description="Glycosyltransferase subfamily 4-like N-terminal" evidence="2">
    <location>
        <begin position="13"/>
        <end position="154"/>
    </location>
</feature>
<dbReference type="RefSeq" id="WP_009021369.1">
    <property type="nucleotide sequence ID" value="NZ_DS999411.1"/>
</dbReference>
<keyword evidence="3" id="KW-0328">Glycosyltransferase</keyword>
<dbReference type="Pfam" id="PF13439">
    <property type="entry name" value="Glyco_transf_4"/>
    <property type="match status" value="1"/>
</dbReference>
<reference evidence="4" key="1">
    <citation type="journal article" date="2013" name="BMC Microbiol.">
        <title>Taxonomy and evolution of bacteriochlorophyll a-containing members of the OM60/NOR5 clade of marine gammaproteobacteria: description of Luminiphilus syltensis gen. nov., sp. nov., reclassification of Haliea rubra as Pseudohaliea rubra gen. nov., comb. nov., and emendation of Chromatocurvus halotolerans.</title>
        <authorList>
            <person name="Spring S."/>
            <person name="Riedel T."/>
            <person name="Sproer C."/>
            <person name="Yan S."/>
            <person name="Harder J."/>
            <person name="Fuchs B.M."/>
        </authorList>
    </citation>
    <scope>NUCLEOTIDE SEQUENCE [LARGE SCALE GENOMIC DNA]</scope>
    <source>
        <strain evidence="4">NOR51-B</strain>
    </source>
</reference>
<feature type="domain" description="Glycosyl transferase family 1" evidence="1">
    <location>
        <begin position="244"/>
        <end position="383"/>
    </location>
</feature>
<name>B8KUZ7_9GAMM</name>
<gene>
    <name evidence="3" type="ORF">NOR51B_2578</name>
</gene>
<dbReference type="OrthoDB" id="9802524at2"/>
<dbReference type="GO" id="GO:0009011">
    <property type="term" value="F:alpha-1,4-glucan glucosyltransferase (ADP-glucose donor) activity"/>
    <property type="evidence" value="ECO:0007669"/>
    <property type="project" value="UniProtKB-EC"/>
</dbReference>
<dbReference type="InterPro" id="IPR001296">
    <property type="entry name" value="Glyco_trans_1"/>
</dbReference>
<dbReference type="Gene3D" id="3.40.50.2000">
    <property type="entry name" value="Glycogen Phosphorylase B"/>
    <property type="match status" value="2"/>
</dbReference>
<keyword evidence="3" id="KW-0808">Transferase</keyword>
<evidence type="ECO:0000313" key="4">
    <source>
        <dbReference type="Proteomes" id="UP000004699"/>
    </source>
</evidence>
<dbReference type="PANTHER" id="PTHR12526:SF637">
    <property type="entry name" value="GLYCOSYLTRANSFERASE EPSF-RELATED"/>
    <property type="match status" value="1"/>
</dbReference>
<dbReference type="EC" id="2.4.1.21" evidence="3"/>
<dbReference type="Proteomes" id="UP000004699">
    <property type="component" value="Unassembled WGS sequence"/>
</dbReference>
<dbReference type="Pfam" id="PF00534">
    <property type="entry name" value="Glycos_transf_1"/>
    <property type="match status" value="1"/>
</dbReference>
<dbReference type="AlphaFoldDB" id="B8KUZ7"/>